<dbReference type="AlphaFoldDB" id="A0A9D1L898"/>
<dbReference type="SUPFAM" id="SSF55031">
    <property type="entry name" value="Bacterial exopeptidase dimerisation domain"/>
    <property type="match status" value="1"/>
</dbReference>
<sequence length="370" mass="41148">MIAVSDHMADNPELSGREYETSAGLVRLLEDHGYKTEKPFCGKETAFRGVYGSNDHKYKIALLTEYDALPEIGHACGHCLSGAISMLAGLALKDLQDELDADVHIIGTPDEEDDGAKCIMADMGLFDQYDMAMMVHMYNRNIVMPQFQALGEFFYEFHGKAVHASAAPWEGKNALNGVQLMIHAIDMLRQHTRPDAQFHGVIKDGGAFPNIVPEKAVYHLFIRAGNKDYMEELIRLTDDCAAGAAIATQTTWERTPKDQTYYVDLRRNAAGEQALREVFEELGIEENGPKDLIFGSSDIGNVSYGCPAFHPCLQIVDDAPVHTREFEKAVRSDRAHEAIITGAKLIAFQAAKIFSDENRIRAMKADFEKK</sequence>
<reference evidence="3" key="1">
    <citation type="submission" date="2020-10" db="EMBL/GenBank/DDBJ databases">
        <authorList>
            <person name="Gilroy R."/>
        </authorList>
    </citation>
    <scope>NUCLEOTIDE SEQUENCE</scope>
    <source>
        <strain evidence="3">11300</strain>
    </source>
</reference>
<evidence type="ECO:0000313" key="4">
    <source>
        <dbReference type="Proteomes" id="UP000824091"/>
    </source>
</evidence>
<dbReference type="PANTHER" id="PTHR30575:SF0">
    <property type="entry name" value="XAA-ARG DIPEPTIDASE"/>
    <property type="match status" value="1"/>
</dbReference>
<dbReference type="SUPFAM" id="SSF53187">
    <property type="entry name" value="Zn-dependent exopeptidases"/>
    <property type="match status" value="1"/>
</dbReference>
<dbReference type="Pfam" id="PF07687">
    <property type="entry name" value="M20_dimer"/>
    <property type="match status" value="1"/>
</dbReference>
<dbReference type="GO" id="GO:0046657">
    <property type="term" value="P:folic acid catabolic process"/>
    <property type="evidence" value="ECO:0007669"/>
    <property type="project" value="TreeGrafter"/>
</dbReference>
<accession>A0A9D1L898</accession>
<dbReference type="Pfam" id="PF01546">
    <property type="entry name" value="Peptidase_M20"/>
    <property type="match status" value="1"/>
</dbReference>
<dbReference type="Gene3D" id="3.30.70.360">
    <property type="match status" value="1"/>
</dbReference>
<comment type="similarity">
    <text evidence="1">Belongs to the peptidase M20A family.</text>
</comment>
<evidence type="ECO:0000259" key="2">
    <source>
        <dbReference type="Pfam" id="PF07687"/>
    </source>
</evidence>
<dbReference type="EMBL" id="DVMO01000065">
    <property type="protein sequence ID" value="HIU27621.1"/>
    <property type="molecule type" value="Genomic_DNA"/>
</dbReference>
<comment type="caution">
    <text evidence="3">The sequence shown here is derived from an EMBL/GenBank/DDBJ whole genome shotgun (WGS) entry which is preliminary data.</text>
</comment>
<gene>
    <name evidence="3" type="ORF">IAD16_04530</name>
</gene>
<dbReference type="Gene3D" id="3.40.630.10">
    <property type="entry name" value="Zn peptidases"/>
    <property type="match status" value="1"/>
</dbReference>
<dbReference type="FunFam" id="3.30.70.360:FF:000004">
    <property type="entry name" value="Peptidase M20 domain-containing protein 2"/>
    <property type="match status" value="1"/>
</dbReference>
<reference evidence="3" key="2">
    <citation type="journal article" date="2021" name="PeerJ">
        <title>Extensive microbial diversity within the chicken gut microbiome revealed by metagenomics and culture.</title>
        <authorList>
            <person name="Gilroy R."/>
            <person name="Ravi A."/>
            <person name="Getino M."/>
            <person name="Pursley I."/>
            <person name="Horton D.L."/>
            <person name="Alikhan N.F."/>
            <person name="Baker D."/>
            <person name="Gharbi K."/>
            <person name="Hall N."/>
            <person name="Watson M."/>
            <person name="Adriaenssens E.M."/>
            <person name="Foster-Nyarko E."/>
            <person name="Jarju S."/>
            <person name="Secka A."/>
            <person name="Antonio M."/>
            <person name="Oren A."/>
            <person name="Chaudhuri R.R."/>
            <person name="La Ragione R."/>
            <person name="Hildebrand F."/>
            <person name="Pallen M.J."/>
        </authorList>
    </citation>
    <scope>NUCLEOTIDE SEQUENCE</scope>
    <source>
        <strain evidence="3">11300</strain>
    </source>
</reference>
<dbReference type="NCBIfam" id="TIGR01891">
    <property type="entry name" value="amidohydrolases"/>
    <property type="match status" value="1"/>
</dbReference>
<organism evidence="3 4">
    <name type="scientific">Candidatus Fimisoma avicola</name>
    <dbReference type="NCBI Taxonomy" id="2840826"/>
    <lineage>
        <taxon>Bacteria</taxon>
        <taxon>Bacillati</taxon>
        <taxon>Bacillota</taxon>
        <taxon>Clostridia</taxon>
        <taxon>Eubacteriales</taxon>
        <taxon>Candidatus Fimisoma</taxon>
    </lineage>
</organism>
<dbReference type="InterPro" id="IPR002933">
    <property type="entry name" value="Peptidase_M20"/>
</dbReference>
<proteinExistence type="inferred from homology"/>
<dbReference type="InterPro" id="IPR011650">
    <property type="entry name" value="Peptidase_M20_dimer"/>
</dbReference>
<dbReference type="InterPro" id="IPR017439">
    <property type="entry name" value="Amidohydrolase"/>
</dbReference>
<evidence type="ECO:0000313" key="3">
    <source>
        <dbReference type="EMBL" id="HIU27621.1"/>
    </source>
</evidence>
<evidence type="ECO:0000256" key="1">
    <source>
        <dbReference type="PIRNR" id="PIRNR037226"/>
    </source>
</evidence>
<dbReference type="GO" id="GO:0005737">
    <property type="term" value="C:cytoplasm"/>
    <property type="evidence" value="ECO:0007669"/>
    <property type="project" value="TreeGrafter"/>
</dbReference>
<protein>
    <recommendedName>
        <fullName evidence="1">Peptidase M20 domain-containing protein 2</fullName>
    </recommendedName>
</protein>
<name>A0A9D1L898_9FIRM</name>
<feature type="domain" description="Peptidase M20 dimerisation" evidence="2">
    <location>
        <begin position="156"/>
        <end position="237"/>
    </location>
</feature>
<dbReference type="PIRSF" id="PIRSF037226">
    <property type="entry name" value="Amidohydrolase_ACY1L2_prd"/>
    <property type="match status" value="1"/>
</dbReference>
<dbReference type="Proteomes" id="UP000824091">
    <property type="component" value="Unassembled WGS sequence"/>
</dbReference>
<dbReference type="InterPro" id="IPR017144">
    <property type="entry name" value="Xaa-Arg_dipeptidase"/>
</dbReference>
<dbReference type="PANTHER" id="PTHR30575">
    <property type="entry name" value="PEPTIDASE M20"/>
    <property type="match status" value="1"/>
</dbReference>
<dbReference type="CDD" id="cd03887">
    <property type="entry name" value="M20_Acy1L2"/>
    <property type="match status" value="1"/>
</dbReference>
<dbReference type="InterPro" id="IPR052030">
    <property type="entry name" value="Peptidase_M20/M20A_hydrolases"/>
</dbReference>
<dbReference type="GO" id="GO:0016805">
    <property type="term" value="F:dipeptidase activity"/>
    <property type="evidence" value="ECO:0007669"/>
    <property type="project" value="InterPro"/>
</dbReference>
<dbReference type="InterPro" id="IPR036264">
    <property type="entry name" value="Bact_exopeptidase_dim_dom"/>
</dbReference>
<dbReference type="GO" id="GO:0071713">
    <property type="term" value="F:para-aminobenzoyl-glutamate hydrolase activity"/>
    <property type="evidence" value="ECO:0007669"/>
    <property type="project" value="TreeGrafter"/>
</dbReference>